<dbReference type="KEGG" id="bths:CNY62_03030"/>
<protein>
    <submittedName>
        <fullName evidence="2">GNAT family N-acetyltransferase</fullName>
    </submittedName>
    <submittedName>
        <fullName evidence="3">Putative acetyltransferase</fullName>
        <ecNumber evidence="3">2.3.1.-</ecNumber>
    </submittedName>
</protein>
<dbReference type="GeneID" id="66537999"/>
<dbReference type="EC" id="2.3.1.-" evidence="3"/>
<accession>A0A1D2L2T6</accession>
<dbReference type="Gene3D" id="3.40.630.30">
    <property type="match status" value="1"/>
</dbReference>
<dbReference type="RefSeq" id="WP_029091824.1">
    <property type="nucleotide sequence ID" value="NZ_CBCPHX010000005.1"/>
</dbReference>
<name>A0A1D2L2T6_BROTH</name>
<evidence type="ECO:0000313" key="2">
    <source>
        <dbReference type="EMBL" id="ATF25453.1"/>
    </source>
</evidence>
<dbReference type="InterPro" id="IPR000182">
    <property type="entry name" value="GNAT_dom"/>
</dbReference>
<evidence type="ECO:0000259" key="1">
    <source>
        <dbReference type="PROSITE" id="PS51186"/>
    </source>
</evidence>
<keyword evidence="4" id="KW-1185">Reference proteome</keyword>
<dbReference type="PROSITE" id="PS51186">
    <property type="entry name" value="GNAT"/>
    <property type="match status" value="1"/>
</dbReference>
<dbReference type="SUPFAM" id="SSF55729">
    <property type="entry name" value="Acyl-CoA N-acyltransferases (Nat)"/>
    <property type="match status" value="1"/>
</dbReference>
<dbReference type="PANTHER" id="PTHR13355:SF11">
    <property type="entry name" value="GLUCOSAMINE 6-PHOSPHATE N-ACETYLTRANSFERASE"/>
    <property type="match status" value="1"/>
</dbReference>
<evidence type="ECO:0000313" key="3">
    <source>
        <dbReference type="EMBL" id="SPP30804.1"/>
    </source>
</evidence>
<organism evidence="2 4">
    <name type="scientific">Brochothrix thermosphacta</name>
    <name type="common">Microbacterium thermosphactum</name>
    <dbReference type="NCBI Taxonomy" id="2756"/>
    <lineage>
        <taxon>Bacteria</taxon>
        <taxon>Bacillati</taxon>
        <taxon>Bacillota</taxon>
        <taxon>Bacilli</taxon>
        <taxon>Bacillales</taxon>
        <taxon>Listeriaceae</taxon>
        <taxon>Brochothrix</taxon>
    </lineage>
</organism>
<keyword evidence="2" id="KW-0808">Transferase</keyword>
<dbReference type="Pfam" id="PF13673">
    <property type="entry name" value="Acetyltransf_10"/>
    <property type="match status" value="1"/>
</dbReference>
<dbReference type="PANTHER" id="PTHR13355">
    <property type="entry name" value="GLUCOSAMINE 6-PHOSPHATE N-ACETYLTRANSFERASE"/>
    <property type="match status" value="1"/>
</dbReference>
<evidence type="ECO:0000313" key="5">
    <source>
        <dbReference type="Proteomes" id="UP000270190"/>
    </source>
</evidence>
<dbReference type="CDD" id="cd04301">
    <property type="entry name" value="NAT_SF"/>
    <property type="match status" value="1"/>
</dbReference>
<gene>
    <name evidence="3" type="ORF">BTBSAS_90018</name>
    <name evidence="2" type="ORF">CNY62_03030</name>
</gene>
<sequence>MTVIKINHTNAEELAIVKNIRAKVFVEEQNFSPDEDNDGKESECEHFLAYDDETGHPVATGRLYIHDNLGKVQRICVLKEGRGKGFGREIILAIEKSAKEDQLDGLYLSAQEHAVLFYEKLGFVATSGERYLDMGGIWHVDMEYKIPVYS</sequence>
<dbReference type="AlphaFoldDB" id="A0A1D2L2T6"/>
<dbReference type="InterPro" id="IPR016181">
    <property type="entry name" value="Acyl_CoA_acyltransferase"/>
</dbReference>
<keyword evidence="3" id="KW-0012">Acyltransferase</keyword>
<reference evidence="5" key="2">
    <citation type="submission" date="2018-04" db="EMBL/GenBank/DDBJ databases">
        <authorList>
            <person name="Illikoud N."/>
        </authorList>
    </citation>
    <scope>NUCLEOTIDE SEQUENCE [LARGE SCALE GENOMIC DNA]</scope>
</reference>
<dbReference type="EMBL" id="CP023483">
    <property type="protein sequence ID" value="ATF25453.1"/>
    <property type="molecule type" value="Genomic_DNA"/>
</dbReference>
<dbReference type="Proteomes" id="UP000270190">
    <property type="component" value="Unassembled WGS sequence"/>
</dbReference>
<dbReference type="EMBL" id="OUNC01000083">
    <property type="protein sequence ID" value="SPP30804.1"/>
    <property type="molecule type" value="Genomic_DNA"/>
</dbReference>
<dbReference type="Proteomes" id="UP000243591">
    <property type="component" value="Chromosome"/>
</dbReference>
<dbReference type="STRING" id="2756.BFR44_00850"/>
<reference evidence="3" key="3">
    <citation type="submission" date="2018-04" db="EMBL/GenBank/DDBJ databases">
        <authorList>
            <person name="Go L.Y."/>
            <person name="Mitchell J.A."/>
        </authorList>
    </citation>
    <scope>NUCLEOTIDE SEQUENCE</scope>
    <source>
        <strain evidence="3">BSAS1 3</strain>
    </source>
</reference>
<dbReference type="OrthoDB" id="9796171at2"/>
<proteinExistence type="predicted"/>
<reference evidence="2 4" key="1">
    <citation type="submission" date="2017-09" db="EMBL/GenBank/DDBJ databases">
        <title>Complete Genome Sequences of Two Strains of the Meat Spoilage Bacterium Brochothrix thermosphacta Isolated from Ground Chicken.</title>
        <authorList>
            <person name="Paoli G.C."/>
            <person name="Wijey C."/>
            <person name="Chen C.-Y."/>
            <person name="Nguyen L."/>
            <person name="Yan X."/>
            <person name="Irwin P.L."/>
        </authorList>
    </citation>
    <scope>NUCLEOTIDE SEQUENCE [LARGE SCALE GENOMIC DNA]</scope>
    <source>
        <strain evidence="2 4">BI</strain>
    </source>
</reference>
<evidence type="ECO:0000313" key="4">
    <source>
        <dbReference type="Proteomes" id="UP000243591"/>
    </source>
</evidence>
<dbReference type="InterPro" id="IPR039143">
    <property type="entry name" value="GNPNAT1-like"/>
</dbReference>
<feature type="domain" description="N-acetyltransferase" evidence="1">
    <location>
        <begin position="4"/>
        <end position="147"/>
    </location>
</feature>
<dbReference type="GO" id="GO:0004343">
    <property type="term" value="F:glucosamine 6-phosphate N-acetyltransferase activity"/>
    <property type="evidence" value="ECO:0007669"/>
    <property type="project" value="TreeGrafter"/>
</dbReference>